<keyword evidence="3" id="KW-1185">Reference proteome</keyword>
<reference evidence="2 3" key="1">
    <citation type="submission" date="2022-04" db="EMBL/GenBank/DDBJ databases">
        <title>Halobacillus sp. isolated from saltern.</title>
        <authorList>
            <person name="Won M."/>
            <person name="Lee C.-M."/>
            <person name="Woen H.-Y."/>
            <person name="Kwon S.-W."/>
        </authorList>
    </citation>
    <scope>NUCLEOTIDE SEQUENCE [LARGE SCALE GENOMIC DNA]</scope>
    <source>
        <strain evidence="2 3">SSTM10-2</strain>
    </source>
</reference>
<accession>A0ABY4H4X0</accession>
<dbReference type="EMBL" id="CP095074">
    <property type="protein sequence ID" value="UOQ95145.1"/>
    <property type="molecule type" value="Genomic_DNA"/>
</dbReference>
<protein>
    <submittedName>
        <fullName evidence="2">ImmA/IrrE family metallo-endopeptidase</fullName>
    </submittedName>
</protein>
<name>A0ABY4H4X0_9BACI</name>
<feature type="domain" description="IrrE N-terminal-like" evidence="1">
    <location>
        <begin position="39"/>
        <end position="149"/>
    </location>
</feature>
<proteinExistence type="predicted"/>
<evidence type="ECO:0000259" key="1">
    <source>
        <dbReference type="Pfam" id="PF06114"/>
    </source>
</evidence>
<organism evidence="2 3">
    <name type="scientific">Halobacillus shinanisalinarum</name>
    <dbReference type="NCBI Taxonomy" id="2932258"/>
    <lineage>
        <taxon>Bacteria</taxon>
        <taxon>Bacillati</taxon>
        <taxon>Bacillota</taxon>
        <taxon>Bacilli</taxon>
        <taxon>Bacillales</taxon>
        <taxon>Bacillaceae</taxon>
        <taxon>Halobacillus</taxon>
    </lineage>
</organism>
<dbReference type="InterPro" id="IPR010359">
    <property type="entry name" value="IrrE_HExxH"/>
</dbReference>
<dbReference type="Proteomes" id="UP000831880">
    <property type="component" value="Chromosome"/>
</dbReference>
<sequence length="169" mass="20374">MNFPAYTTTELEDWVSHWYKKRRFLYPVDLNIKKIAMEYEIFIHYKPLKTVYARFGGYKEIVINSSLNYIDQREQFFHELCHAVRHVGKQTMMTAAFRELQERDAKHYTLYAALPHHMVKNYNLNDPEIIERWSNDFKISQGLCEERLKQIKRRAISTKQHSKGNLRCI</sequence>
<dbReference type="RefSeq" id="WP_244754998.1">
    <property type="nucleotide sequence ID" value="NZ_CP095074.1"/>
</dbReference>
<evidence type="ECO:0000313" key="3">
    <source>
        <dbReference type="Proteomes" id="UP000831880"/>
    </source>
</evidence>
<gene>
    <name evidence="2" type="ORF">MUO14_09570</name>
</gene>
<evidence type="ECO:0000313" key="2">
    <source>
        <dbReference type="EMBL" id="UOQ95145.1"/>
    </source>
</evidence>
<dbReference type="Pfam" id="PF06114">
    <property type="entry name" value="Peptidase_M78"/>
    <property type="match status" value="1"/>
</dbReference>